<dbReference type="SUPFAM" id="SSF110857">
    <property type="entry name" value="Gamma-glutamyl cyclotransferase-like"/>
    <property type="match status" value="1"/>
</dbReference>
<dbReference type="PANTHER" id="PTHR31544:SF2">
    <property type="entry name" value="AIG2-LIKE PROTEIN D"/>
    <property type="match status" value="1"/>
</dbReference>
<dbReference type="Pfam" id="PF06094">
    <property type="entry name" value="GGACT"/>
    <property type="match status" value="1"/>
</dbReference>
<sequence>MLLFAYGTLLDPDVRSIVLGRPSPDGEGRPALLRGYRRVAVVGEAFPALAEDPAGTVAGRLFPLRNDFERQRVQFFEGYAQTLVESVVECSVAGPVPAFACLGSAGLVLGGEGWDFASWVEAHKPTYLSATAAWMAAWETGLVERALDNWAAHGRGLAQSAAL</sequence>
<organism evidence="4 5">
    <name type="scientific">Aerophototrophica crusticola</name>
    <dbReference type="NCBI Taxonomy" id="1709002"/>
    <lineage>
        <taxon>Bacteria</taxon>
        <taxon>Pseudomonadati</taxon>
        <taxon>Pseudomonadota</taxon>
        <taxon>Alphaproteobacteria</taxon>
        <taxon>Rhodospirillales</taxon>
        <taxon>Rhodospirillaceae</taxon>
        <taxon>Aerophototrophica</taxon>
    </lineage>
</organism>
<dbReference type="InterPro" id="IPR045038">
    <property type="entry name" value="AIG2-like"/>
</dbReference>
<evidence type="ECO:0000259" key="3">
    <source>
        <dbReference type="Pfam" id="PF06094"/>
    </source>
</evidence>
<dbReference type="Gene3D" id="3.10.490.10">
    <property type="entry name" value="Gamma-glutamyl cyclotransferase-like"/>
    <property type="match status" value="1"/>
</dbReference>
<dbReference type="InterPro" id="IPR036568">
    <property type="entry name" value="GGCT-like_sf"/>
</dbReference>
<dbReference type="InterPro" id="IPR013024">
    <property type="entry name" value="GGCT-like"/>
</dbReference>
<reference evidence="4" key="1">
    <citation type="submission" date="2020-04" db="EMBL/GenBank/DDBJ databases">
        <title>A desert anoxygenic phototrophic bacterium fixes CO2 using RubisCO under aerobic conditions.</title>
        <authorList>
            <person name="Tang K."/>
        </authorList>
    </citation>
    <scope>NUCLEOTIDE SEQUENCE [LARGE SCALE GENOMIC DNA]</scope>
    <source>
        <strain evidence="4">MIMtkB3</strain>
    </source>
</reference>
<name>A0A858R7K1_9PROT</name>
<evidence type="ECO:0000313" key="4">
    <source>
        <dbReference type="EMBL" id="QJE73006.1"/>
    </source>
</evidence>
<evidence type="ECO:0000313" key="5">
    <source>
        <dbReference type="Proteomes" id="UP000501891"/>
    </source>
</evidence>
<feature type="domain" description="Gamma-glutamylcyclotransferase AIG2-like" evidence="3">
    <location>
        <begin position="3"/>
        <end position="91"/>
    </location>
</feature>
<evidence type="ECO:0000256" key="2">
    <source>
        <dbReference type="ARBA" id="ARBA00030602"/>
    </source>
</evidence>
<gene>
    <name evidence="4" type="ORF">HHL28_07820</name>
</gene>
<evidence type="ECO:0000256" key="1">
    <source>
        <dbReference type="ARBA" id="ARBA00022679"/>
    </source>
</evidence>
<dbReference type="AlphaFoldDB" id="A0A858R7K1"/>
<dbReference type="PANTHER" id="PTHR31544">
    <property type="entry name" value="AIG2-LIKE PROTEIN D"/>
    <property type="match status" value="1"/>
</dbReference>
<dbReference type="InterPro" id="IPR009288">
    <property type="entry name" value="AIG2-like_dom"/>
</dbReference>
<dbReference type="Proteomes" id="UP000501891">
    <property type="component" value="Chromosome"/>
</dbReference>
<proteinExistence type="predicted"/>
<keyword evidence="1" id="KW-0808">Transferase</keyword>
<dbReference type="CDD" id="cd06661">
    <property type="entry name" value="GGCT_like"/>
    <property type="match status" value="1"/>
</dbReference>
<accession>A0A858R7K1</accession>
<dbReference type="EMBL" id="CP051775">
    <property type="protein sequence ID" value="QJE73006.1"/>
    <property type="molecule type" value="Genomic_DNA"/>
</dbReference>
<dbReference type="GO" id="GO:0016740">
    <property type="term" value="F:transferase activity"/>
    <property type="evidence" value="ECO:0007669"/>
    <property type="project" value="UniProtKB-KW"/>
</dbReference>
<protein>
    <recommendedName>
        <fullName evidence="2">Putative gamma-glutamylcyclotransferase</fullName>
    </recommendedName>
</protein>
<dbReference type="KEGG" id="acru:HHL28_07820"/>
<keyword evidence="5" id="KW-1185">Reference proteome</keyword>